<dbReference type="InterPro" id="IPR006035">
    <property type="entry name" value="Ureohydrolase"/>
</dbReference>
<dbReference type="InterPro" id="IPR023696">
    <property type="entry name" value="Ureohydrolase_dom_sf"/>
</dbReference>
<evidence type="ECO:0000256" key="1">
    <source>
        <dbReference type="ARBA" id="ARBA00009227"/>
    </source>
</evidence>
<protein>
    <submittedName>
        <fullName evidence="6">Agmatinase</fullName>
    </submittedName>
</protein>
<evidence type="ECO:0000256" key="2">
    <source>
        <dbReference type="ARBA" id="ARBA00022723"/>
    </source>
</evidence>
<comment type="similarity">
    <text evidence="1">Belongs to the arginase family. Agmatinase subfamily.</text>
</comment>
<dbReference type="PROSITE" id="PS01053">
    <property type="entry name" value="ARGINASE_1"/>
    <property type="match status" value="1"/>
</dbReference>
<name>A0A150XM44_9BACT</name>
<dbReference type="CDD" id="cd11593">
    <property type="entry name" value="Agmatinase-like_2"/>
    <property type="match status" value="1"/>
</dbReference>
<dbReference type="EMBL" id="LRPB01000048">
    <property type="protein sequence ID" value="KYG79816.1"/>
    <property type="molecule type" value="Genomic_DNA"/>
</dbReference>
<dbReference type="PROSITE" id="PS51409">
    <property type="entry name" value="ARGINASE_2"/>
    <property type="match status" value="1"/>
</dbReference>
<evidence type="ECO:0000313" key="6">
    <source>
        <dbReference type="EMBL" id="KYG79816.1"/>
    </source>
</evidence>
<dbReference type="InterPro" id="IPR005925">
    <property type="entry name" value="Agmatinase-rel"/>
</dbReference>
<sequence length="272" mass="30065">MSISRTPVNQLKPGQIALIGLPFDQNSSFLQGPAKAPELIIQALESDSANYFTENLTDLNEHPKLASCGNAELSQYTDIEQRIDEVLAKGALPFSLGGDHSVTFPVVKAIAKKHPKLSILHFDAHADLYDELDGNRYSHACPFARIMEGNYAQHLTQVGIRTLNAHQKAQAEKFNVHMIQMKDWKADMKFEIEGPVYLSFDMDVLDPAFAPGVSHHEPGGFSTREVLTMIQNLNLNIVGCDVVEYNPDRDLNGVTAMVAAKVVKELIAKLLK</sequence>
<dbReference type="NCBIfam" id="TIGR01230">
    <property type="entry name" value="agmatinase"/>
    <property type="match status" value="1"/>
</dbReference>
<evidence type="ECO:0000313" key="7">
    <source>
        <dbReference type="Proteomes" id="UP000075663"/>
    </source>
</evidence>
<dbReference type="InterPro" id="IPR020855">
    <property type="entry name" value="Ureohydrolase_Mn_BS"/>
</dbReference>
<keyword evidence="2 4" id="KW-0479">Metal-binding</keyword>
<dbReference type="PANTHER" id="PTHR11358">
    <property type="entry name" value="ARGINASE/AGMATINASE"/>
    <property type="match status" value="1"/>
</dbReference>
<feature type="binding site" evidence="4">
    <location>
        <position position="203"/>
    </location>
    <ligand>
        <name>Mn(2+)</name>
        <dbReference type="ChEBI" id="CHEBI:29035"/>
        <label>1</label>
    </ligand>
</feature>
<keyword evidence="3 5" id="KW-0378">Hydrolase</keyword>
<reference evidence="6 7" key="1">
    <citation type="submission" date="2016-01" db="EMBL/GenBank/DDBJ databases">
        <title>Genome sequencing of Roseivirga seohaensis SW-152.</title>
        <authorList>
            <person name="Selvaratnam C."/>
            <person name="Thevarajoo S."/>
            <person name="Goh K.M."/>
            <person name="Ee R."/>
            <person name="Chan K.-G."/>
            <person name="Chong C.S."/>
        </authorList>
    </citation>
    <scope>NUCLEOTIDE SEQUENCE [LARGE SCALE GENOMIC DNA]</scope>
    <source>
        <strain evidence="6 7">SW-152</strain>
    </source>
</reference>
<dbReference type="PANTHER" id="PTHR11358:SF26">
    <property type="entry name" value="GUANIDINO ACID HYDROLASE, MITOCHONDRIAL"/>
    <property type="match status" value="1"/>
</dbReference>
<evidence type="ECO:0000256" key="3">
    <source>
        <dbReference type="ARBA" id="ARBA00022801"/>
    </source>
</evidence>
<proteinExistence type="inferred from homology"/>
<evidence type="ECO:0000256" key="4">
    <source>
        <dbReference type="PIRSR" id="PIRSR036979-1"/>
    </source>
</evidence>
<feature type="binding site" evidence="4">
    <location>
        <position position="100"/>
    </location>
    <ligand>
        <name>Mn(2+)</name>
        <dbReference type="ChEBI" id="CHEBI:29035"/>
        <label>1</label>
    </ligand>
</feature>
<evidence type="ECO:0000256" key="5">
    <source>
        <dbReference type="RuleBase" id="RU003684"/>
    </source>
</evidence>
<comment type="caution">
    <text evidence="6">The sequence shown here is derived from an EMBL/GenBank/DDBJ whole genome shotgun (WGS) entry which is preliminary data.</text>
</comment>
<feature type="binding site" evidence="4">
    <location>
        <position position="127"/>
    </location>
    <ligand>
        <name>Mn(2+)</name>
        <dbReference type="ChEBI" id="CHEBI:29035"/>
        <label>1</label>
    </ligand>
</feature>
<feature type="binding site" evidence="4">
    <location>
        <position position="125"/>
    </location>
    <ligand>
        <name>Mn(2+)</name>
        <dbReference type="ChEBI" id="CHEBI:29035"/>
        <label>1</label>
    </ligand>
</feature>
<feature type="binding site" evidence="4">
    <location>
        <position position="123"/>
    </location>
    <ligand>
        <name>Mn(2+)</name>
        <dbReference type="ChEBI" id="CHEBI:29035"/>
        <label>1</label>
    </ligand>
</feature>
<dbReference type="SUPFAM" id="SSF52768">
    <property type="entry name" value="Arginase/deacetylase"/>
    <property type="match status" value="1"/>
</dbReference>
<dbReference type="GO" id="GO:0008783">
    <property type="term" value="F:agmatinase activity"/>
    <property type="evidence" value="ECO:0007669"/>
    <property type="project" value="TreeGrafter"/>
</dbReference>
<dbReference type="STRING" id="1914963.AWW67_10915"/>
<gene>
    <name evidence="6" type="ORF">AWW67_10915</name>
</gene>
<dbReference type="GO" id="GO:0033389">
    <property type="term" value="P:putrescine biosynthetic process from arginine, via agmatine"/>
    <property type="evidence" value="ECO:0007669"/>
    <property type="project" value="TreeGrafter"/>
</dbReference>
<dbReference type="AlphaFoldDB" id="A0A150XM44"/>
<feature type="binding site" evidence="4">
    <location>
        <position position="201"/>
    </location>
    <ligand>
        <name>Mn(2+)</name>
        <dbReference type="ChEBI" id="CHEBI:29035"/>
        <label>1</label>
    </ligand>
</feature>
<dbReference type="PIRSF" id="PIRSF036979">
    <property type="entry name" value="Arginase"/>
    <property type="match status" value="1"/>
</dbReference>
<keyword evidence="4" id="KW-0464">Manganese</keyword>
<dbReference type="Gene3D" id="3.40.800.10">
    <property type="entry name" value="Ureohydrolase domain"/>
    <property type="match status" value="1"/>
</dbReference>
<organism evidence="6 7">
    <name type="scientific">Roseivirga seohaensis</name>
    <dbReference type="NCBI Taxonomy" id="1914963"/>
    <lineage>
        <taxon>Bacteria</taxon>
        <taxon>Pseudomonadati</taxon>
        <taxon>Bacteroidota</taxon>
        <taxon>Cytophagia</taxon>
        <taxon>Cytophagales</taxon>
        <taxon>Roseivirgaceae</taxon>
        <taxon>Roseivirga</taxon>
    </lineage>
</organism>
<dbReference type="GO" id="GO:0046872">
    <property type="term" value="F:metal ion binding"/>
    <property type="evidence" value="ECO:0007669"/>
    <property type="project" value="UniProtKB-KW"/>
</dbReference>
<dbReference type="RefSeq" id="WP_062302822.1">
    <property type="nucleotide sequence ID" value="NZ_LRPB01000048.1"/>
</dbReference>
<comment type="cofactor">
    <cofactor evidence="4">
        <name>Mn(2+)</name>
        <dbReference type="ChEBI" id="CHEBI:29035"/>
    </cofactor>
    <text evidence="4">Binds 2 manganese ions per subunit.</text>
</comment>
<dbReference type="Proteomes" id="UP000075663">
    <property type="component" value="Unassembled WGS sequence"/>
</dbReference>
<accession>A0A150XM44</accession>
<dbReference type="Pfam" id="PF00491">
    <property type="entry name" value="Arginase"/>
    <property type="match status" value="1"/>
</dbReference>